<dbReference type="AlphaFoldDB" id="A0A8X6YQY1"/>
<dbReference type="OrthoDB" id="6424641at2759"/>
<proteinExistence type="predicted"/>
<dbReference type="EMBL" id="BMAV01020560">
    <property type="protein sequence ID" value="GFY74099.1"/>
    <property type="molecule type" value="Genomic_DNA"/>
</dbReference>
<name>A0A8X6YQY1_9ARAC</name>
<dbReference type="Proteomes" id="UP000886998">
    <property type="component" value="Unassembled WGS sequence"/>
</dbReference>
<comment type="caution">
    <text evidence="1">The sequence shown here is derived from an EMBL/GenBank/DDBJ whole genome shotgun (WGS) entry which is preliminary data.</text>
</comment>
<accession>A0A8X6YQY1</accession>
<gene>
    <name evidence="1" type="primary">AVEN_221763_1</name>
    <name evidence="1" type="ORF">TNIN_500851</name>
</gene>
<evidence type="ECO:0000313" key="1">
    <source>
        <dbReference type="EMBL" id="GFY74099.1"/>
    </source>
</evidence>
<feature type="non-terminal residue" evidence="1">
    <location>
        <position position="1"/>
    </location>
</feature>
<organism evidence="1 2">
    <name type="scientific">Trichonephila inaurata madagascariensis</name>
    <dbReference type="NCBI Taxonomy" id="2747483"/>
    <lineage>
        <taxon>Eukaryota</taxon>
        <taxon>Metazoa</taxon>
        <taxon>Ecdysozoa</taxon>
        <taxon>Arthropoda</taxon>
        <taxon>Chelicerata</taxon>
        <taxon>Arachnida</taxon>
        <taxon>Araneae</taxon>
        <taxon>Araneomorphae</taxon>
        <taxon>Entelegynae</taxon>
        <taxon>Araneoidea</taxon>
        <taxon>Nephilidae</taxon>
        <taxon>Trichonephila</taxon>
        <taxon>Trichonephila inaurata</taxon>
    </lineage>
</organism>
<keyword evidence="2" id="KW-1185">Reference proteome</keyword>
<sequence>NFRLYLKIFREQRTRIIPVREEQSPCEFWRAPRSKGRKNHNELKPGMFSPGRELFSFSKEPIFRLTARLVERHAFALRARYGCHGNTPPLHFTSGLLRCRFFLRLQKAMPSTSSKRHFGRL</sequence>
<reference evidence="1" key="1">
    <citation type="submission" date="2020-08" db="EMBL/GenBank/DDBJ databases">
        <title>Multicomponent nature underlies the extraordinary mechanical properties of spider dragline silk.</title>
        <authorList>
            <person name="Kono N."/>
            <person name="Nakamura H."/>
            <person name="Mori M."/>
            <person name="Yoshida Y."/>
            <person name="Ohtoshi R."/>
            <person name="Malay A.D."/>
            <person name="Moran D.A.P."/>
            <person name="Tomita M."/>
            <person name="Numata K."/>
            <person name="Arakawa K."/>
        </authorList>
    </citation>
    <scope>NUCLEOTIDE SEQUENCE</scope>
</reference>
<evidence type="ECO:0000313" key="2">
    <source>
        <dbReference type="Proteomes" id="UP000886998"/>
    </source>
</evidence>
<protein>
    <submittedName>
        <fullName evidence="1">Uncharacterized protein</fullName>
    </submittedName>
</protein>